<dbReference type="InterPro" id="IPR056017">
    <property type="entry name" value="DUF7596"/>
</dbReference>
<organism evidence="4">
    <name type="scientific">Thelazia callipaeda</name>
    <name type="common">Oriental eyeworm</name>
    <name type="synonym">Parasitic nematode</name>
    <dbReference type="NCBI Taxonomy" id="103827"/>
    <lineage>
        <taxon>Eukaryota</taxon>
        <taxon>Metazoa</taxon>
        <taxon>Ecdysozoa</taxon>
        <taxon>Nematoda</taxon>
        <taxon>Chromadorea</taxon>
        <taxon>Rhabditida</taxon>
        <taxon>Spirurina</taxon>
        <taxon>Spiruromorpha</taxon>
        <taxon>Thelazioidea</taxon>
        <taxon>Thelaziidae</taxon>
        <taxon>Thelazia</taxon>
    </lineage>
</organism>
<dbReference type="WBParaSite" id="TCLT_0000710901-mRNA-1">
    <property type="protein sequence ID" value="TCLT_0000710901-mRNA-1"/>
    <property type="gene ID" value="TCLT_0000710901"/>
</dbReference>
<reference evidence="2 3" key="2">
    <citation type="submission" date="2018-11" db="EMBL/GenBank/DDBJ databases">
        <authorList>
            <consortium name="Pathogen Informatics"/>
        </authorList>
    </citation>
    <scope>NUCLEOTIDE SEQUENCE [LARGE SCALE GENOMIC DNA]</scope>
</reference>
<name>A0A0N5D2J5_THECL</name>
<dbReference type="AlphaFoldDB" id="A0A0N5D2J5"/>
<reference evidence="4" key="1">
    <citation type="submission" date="2017-02" db="UniProtKB">
        <authorList>
            <consortium name="WormBaseParasite"/>
        </authorList>
    </citation>
    <scope>IDENTIFICATION</scope>
</reference>
<gene>
    <name evidence="2" type="ORF">TCLT_LOCUS7098</name>
</gene>
<dbReference type="Pfam" id="PF24524">
    <property type="entry name" value="DUF7596"/>
    <property type="match status" value="1"/>
</dbReference>
<proteinExistence type="predicted"/>
<evidence type="ECO:0000313" key="3">
    <source>
        <dbReference type="Proteomes" id="UP000276776"/>
    </source>
</evidence>
<dbReference type="STRING" id="103827.A0A0N5D2J5"/>
<evidence type="ECO:0000313" key="2">
    <source>
        <dbReference type="EMBL" id="VDN04522.1"/>
    </source>
</evidence>
<protein>
    <submittedName>
        <fullName evidence="4">DUF2156 domain-containing protein</fullName>
    </submittedName>
</protein>
<keyword evidence="3" id="KW-1185">Reference proteome</keyword>
<dbReference type="OrthoDB" id="5801741at2759"/>
<evidence type="ECO:0000313" key="4">
    <source>
        <dbReference type="WBParaSite" id="TCLT_0000710901-mRNA-1"/>
    </source>
</evidence>
<dbReference type="Proteomes" id="UP000276776">
    <property type="component" value="Unassembled WGS sequence"/>
</dbReference>
<evidence type="ECO:0000259" key="1">
    <source>
        <dbReference type="Pfam" id="PF24524"/>
    </source>
</evidence>
<dbReference type="OMA" id="QCYGENE"/>
<feature type="domain" description="DUF7596" evidence="1">
    <location>
        <begin position="27"/>
        <end position="187"/>
    </location>
</feature>
<accession>A0A0N5D2J5</accession>
<dbReference type="EMBL" id="UYYF01004474">
    <property type="protein sequence ID" value="VDN04522.1"/>
    <property type="molecule type" value="Genomic_DNA"/>
</dbReference>
<sequence>MIETELLCQFIQNTRFSENILSGHFLPDNNNMAFVDSNNVATVVVLDNTATNKPTVAAYGAMHVCASNQAYLMFCECDAKYTEKSVTIKKCKYDEYSPERDGCRQRCWQICNIYDKDIDYSRLPEYFGAFEDRYQQHLLVHVYDQLVNATIKTYNMDMCKNVTVDLYDIDFTDKTRWLYRDMMGFMVTDKKRYFEITINKSDLRAITENKRTKSSDVSYMELNSENQLYFSDYDSMITVVNRHDFLEFLWGIDGMLGIVAVQNQQPIGYILALNNHILQCYADTSDIACYLVCEISGKLSEEVPITMFMRECSDWICSELLEKAQKIHRIHRFHSRILPTRVKWESVFLMNIGTNLC</sequence>